<dbReference type="PANTHER" id="PTHR14187">
    <property type="entry name" value="ALPHA KINASE/ELONGATION FACTOR 2 KINASE"/>
    <property type="match status" value="1"/>
</dbReference>
<evidence type="ECO:0000313" key="5">
    <source>
        <dbReference type="EMBL" id="CAF3587861.1"/>
    </source>
</evidence>
<dbReference type="Proteomes" id="UP000681722">
    <property type="component" value="Unassembled WGS sequence"/>
</dbReference>
<organism evidence="3 6">
    <name type="scientific">Didymodactylos carnosus</name>
    <dbReference type="NCBI Taxonomy" id="1234261"/>
    <lineage>
        <taxon>Eukaryota</taxon>
        <taxon>Metazoa</taxon>
        <taxon>Spiralia</taxon>
        <taxon>Gnathifera</taxon>
        <taxon>Rotifera</taxon>
        <taxon>Eurotatoria</taxon>
        <taxon>Bdelloidea</taxon>
        <taxon>Philodinida</taxon>
        <taxon>Philodinidae</taxon>
        <taxon>Didymodactylos</taxon>
    </lineage>
</organism>
<evidence type="ECO:0000313" key="3">
    <source>
        <dbReference type="EMBL" id="CAF0802684.1"/>
    </source>
</evidence>
<feature type="region of interest" description="Disordered" evidence="1">
    <location>
        <begin position="186"/>
        <end position="214"/>
    </location>
</feature>
<dbReference type="InterPro" id="IPR043129">
    <property type="entry name" value="ATPase_NBD"/>
</dbReference>
<keyword evidence="6" id="KW-1185">Reference proteome</keyword>
<dbReference type="PANTHER" id="PTHR14187:SF46">
    <property type="entry name" value="HEAT SHOCK 70 KDA PROTEIN 12A"/>
    <property type="match status" value="1"/>
</dbReference>
<name>A0A813T1G2_9BILA</name>
<feature type="compositionally biased region" description="Polar residues" evidence="1">
    <location>
        <begin position="204"/>
        <end position="214"/>
    </location>
</feature>
<sequence>MDGIGSNIESRREHSRIIKDERFESVTERNEDSLAECLGSIVSNGQCSAIISTSPNSLSPNHQNTINIPSPNSYSSSVTAIQSHPHHTSSTSNINSTYLGTSPNNNMSSSSIGGQKFSNISITNINPKYHSYYNHHSPQSTQTSQRSPKKSTTYEETGNSGVYSVNHSGTVISTITRPTKHQLNTSLSNYHSHHSHPQRHSSGDDSGNESQNLINSNNTSHFVVVAIDFGTTFSGYAFAFTRDGGDMIHMMRKWEGGDPGVINQKTPTTILLTPDGTFHSFGFLARDFFHDLDPDEAKKWLYFEKFKMHLHYTQDLNTQTLIAASNGRKVAALTIFTHALGYFKDHALRELSDQSGTRFMNEDVRWVITVPAIWRQPAKQFMREAAYQAGIASREFPDQLLIALEPEAASIYIRKLRMHQFMSDEPYTRTIVRRDNFPSSSFSDQSPVIADSTKLSNDHEYHNNNSQTLELMLDRGMQKQQLVFVKSYYLSCILRCLIFIPGTRYMVVDCGGGTVDITVHELDNKLGTLKELYKATGGPFGSVGVDQEFEKLMHTIFGIEVMEEFKMRRPAGYVDLMIAFEARKRTASPYKNNPLNISLPFSFIDFYKKKKGSTVESAIRKSNDPEIKWSTQGMMRLTPEAMKRLFQPTVDKIKSSIGEVLNSPNVRGIQYLFLVGGFAESPILQHDIRRSFSSILKVIIPQDVSLTILKGAVLFGLDPTIVNVRRSRLTYGVSVLNRFIDGFHSSEKKIIKDNIEWCADIFDKFVLVDQSIGLGDTVIRKYTPARFNQAQCIISFYCSESDKPMYVTDSGVRKIGTLVLDMLLHDDKKINGGDTTTQRRREVQTRMVFGDTEIKVSALDVTTGKCVRATIDFLNK</sequence>
<gene>
    <name evidence="3" type="ORF">GPM918_LOCUS3602</name>
    <name evidence="2" type="ORF">OVA965_LOCUS2604</name>
    <name evidence="5" type="ORF">SRO942_LOCUS3602</name>
    <name evidence="4" type="ORF">TMI583_LOCUS2604</name>
</gene>
<feature type="compositionally biased region" description="Low complexity" evidence="1">
    <location>
        <begin position="137"/>
        <end position="146"/>
    </location>
</feature>
<dbReference type="Proteomes" id="UP000682733">
    <property type="component" value="Unassembled WGS sequence"/>
</dbReference>
<dbReference type="EMBL" id="CAJOBA010000566">
    <property type="protein sequence ID" value="CAF3541825.1"/>
    <property type="molecule type" value="Genomic_DNA"/>
</dbReference>
<feature type="compositionally biased region" description="Polar residues" evidence="1">
    <location>
        <begin position="98"/>
        <end position="112"/>
    </location>
</feature>
<dbReference type="OrthoDB" id="2963168at2759"/>
<evidence type="ECO:0000313" key="4">
    <source>
        <dbReference type="EMBL" id="CAF3541825.1"/>
    </source>
</evidence>
<dbReference type="Gene3D" id="3.30.420.40">
    <property type="match status" value="2"/>
</dbReference>
<dbReference type="EMBL" id="CAJNOK010000566">
    <property type="protein sequence ID" value="CAF0762010.1"/>
    <property type="molecule type" value="Genomic_DNA"/>
</dbReference>
<dbReference type="Proteomes" id="UP000663829">
    <property type="component" value="Unassembled WGS sequence"/>
</dbReference>
<feature type="compositionally biased region" description="Polar residues" evidence="1">
    <location>
        <begin position="154"/>
        <end position="165"/>
    </location>
</feature>
<dbReference type="SUPFAM" id="SSF53067">
    <property type="entry name" value="Actin-like ATPase domain"/>
    <property type="match status" value="2"/>
</dbReference>
<feature type="region of interest" description="Disordered" evidence="1">
    <location>
        <begin position="129"/>
        <end position="165"/>
    </location>
</feature>
<evidence type="ECO:0000313" key="2">
    <source>
        <dbReference type="EMBL" id="CAF0762010.1"/>
    </source>
</evidence>
<feature type="compositionally biased region" description="Low complexity" evidence="1">
    <location>
        <begin position="88"/>
        <end position="97"/>
    </location>
</feature>
<dbReference type="Proteomes" id="UP000677228">
    <property type="component" value="Unassembled WGS sequence"/>
</dbReference>
<protein>
    <submittedName>
        <fullName evidence="3">Uncharacterized protein</fullName>
    </submittedName>
</protein>
<dbReference type="EMBL" id="CAJOBC010000451">
    <property type="protein sequence ID" value="CAF3587861.1"/>
    <property type="molecule type" value="Genomic_DNA"/>
</dbReference>
<proteinExistence type="predicted"/>
<dbReference type="EMBL" id="CAJNOQ010000451">
    <property type="protein sequence ID" value="CAF0802684.1"/>
    <property type="molecule type" value="Genomic_DNA"/>
</dbReference>
<feature type="region of interest" description="Disordered" evidence="1">
    <location>
        <begin position="83"/>
        <end position="112"/>
    </location>
</feature>
<comment type="caution">
    <text evidence="3">The sequence shown here is derived from an EMBL/GenBank/DDBJ whole genome shotgun (WGS) entry which is preliminary data.</text>
</comment>
<evidence type="ECO:0000256" key="1">
    <source>
        <dbReference type="SAM" id="MobiDB-lite"/>
    </source>
</evidence>
<evidence type="ECO:0000313" key="6">
    <source>
        <dbReference type="Proteomes" id="UP000663829"/>
    </source>
</evidence>
<reference evidence="3" key="1">
    <citation type="submission" date="2021-02" db="EMBL/GenBank/DDBJ databases">
        <authorList>
            <person name="Nowell W R."/>
        </authorList>
    </citation>
    <scope>NUCLEOTIDE SEQUENCE</scope>
</reference>
<accession>A0A813T1G2</accession>
<dbReference type="Gene3D" id="3.90.640.10">
    <property type="entry name" value="Actin, Chain A, domain 4"/>
    <property type="match status" value="1"/>
</dbReference>
<dbReference type="AlphaFoldDB" id="A0A813T1G2"/>